<accession>A0AAV6VBA5</accession>
<sequence>MQRSRHQNLAKSSIGVVQSDPLTQTKPATLPKTIQMRQGALKITYPKVWLYIFMRCKCEERRLQLPSRSPSHTYRKRPPPHPSLRLPPPPLLSNTHQNSFPETSKYLGYFLSGWDGGVIHSEQFCIIIW</sequence>
<organism evidence="2 3">
    <name type="scientific">Oedothorax gibbosus</name>
    <dbReference type="NCBI Taxonomy" id="931172"/>
    <lineage>
        <taxon>Eukaryota</taxon>
        <taxon>Metazoa</taxon>
        <taxon>Ecdysozoa</taxon>
        <taxon>Arthropoda</taxon>
        <taxon>Chelicerata</taxon>
        <taxon>Arachnida</taxon>
        <taxon>Araneae</taxon>
        <taxon>Araneomorphae</taxon>
        <taxon>Entelegynae</taxon>
        <taxon>Araneoidea</taxon>
        <taxon>Linyphiidae</taxon>
        <taxon>Erigoninae</taxon>
        <taxon>Oedothorax</taxon>
    </lineage>
</organism>
<reference evidence="2 3" key="1">
    <citation type="journal article" date="2022" name="Nat. Ecol. Evol.">
        <title>A masculinizing supergene underlies an exaggerated male reproductive morph in a spider.</title>
        <authorList>
            <person name="Hendrickx F."/>
            <person name="De Corte Z."/>
            <person name="Sonet G."/>
            <person name="Van Belleghem S.M."/>
            <person name="Kostlbacher S."/>
            <person name="Vangestel C."/>
        </authorList>
    </citation>
    <scope>NUCLEOTIDE SEQUENCE [LARGE SCALE GENOMIC DNA]</scope>
    <source>
        <strain evidence="2">W744_W776</strain>
    </source>
</reference>
<proteinExistence type="predicted"/>
<name>A0AAV6VBA5_9ARAC</name>
<protein>
    <submittedName>
        <fullName evidence="2">Uncharacterized protein</fullName>
    </submittedName>
</protein>
<keyword evidence="3" id="KW-1185">Reference proteome</keyword>
<dbReference type="EMBL" id="JAFNEN010000132">
    <property type="protein sequence ID" value="KAG8192941.1"/>
    <property type="molecule type" value="Genomic_DNA"/>
</dbReference>
<comment type="caution">
    <text evidence="2">The sequence shown here is derived from an EMBL/GenBank/DDBJ whole genome shotgun (WGS) entry which is preliminary data.</text>
</comment>
<feature type="compositionally biased region" description="Pro residues" evidence="1">
    <location>
        <begin position="80"/>
        <end position="91"/>
    </location>
</feature>
<evidence type="ECO:0000313" key="2">
    <source>
        <dbReference type="EMBL" id="KAG8192941.1"/>
    </source>
</evidence>
<dbReference type="AlphaFoldDB" id="A0AAV6VBA5"/>
<dbReference type="Proteomes" id="UP000827092">
    <property type="component" value="Unassembled WGS sequence"/>
</dbReference>
<evidence type="ECO:0000313" key="3">
    <source>
        <dbReference type="Proteomes" id="UP000827092"/>
    </source>
</evidence>
<evidence type="ECO:0000256" key="1">
    <source>
        <dbReference type="SAM" id="MobiDB-lite"/>
    </source>
</evidence>
<feature type="region of interest" description="Disordered" evidence="1">
    <location>
        <begin position="1"/>
        <end position="30"/>
    </location>
</feature>
<feature type="region of interest" description="Disordered" evidence="1">
    <location>
        <begin position="67"/>
        <end position="97"/>
    </location>
</feature>
<gene>
    <name evidence="2" type="ORF">JTE90_028065</name>
</gene>